<name>A0A4Y2QWG1_ARAVE</name>
<reference evidence="1 2" key="1">
    <citation type="journal article" date="2019" name="Sci. Rep.">
        <title>Orb-weaving spider Araneus ventricosus genome elucidates the spidroin gene catalogue.</title>
        <authorList>
            <person name="Kono N."/>
            <person name="Nakamura H."/>
            <person name="Ohtoshi R."/>
            <person name="Moran D.A.P."/>
            <person name="Shinohara A."/>
            <person name="Yoshida Y."/>
            <person name="Fujiwara M."/>
            <person name="Mori M."/>
            <person name="Tomita M."/>
            <person name="Arakawa K."/>
        </authorList>
    </citation>
    <scope>NUCLEOTIDE SEQUENCE [LARGE SCALE GENOMIC DNA]</scope>
</reference>
<dbReference type="AlphaFoldDB" id="A0A4Y2QWG1"/>
<proteinExistence type="predicted"/>
<gene>
    <name evidence="1" type="ORF">AVEN_250489_1</name>
</gene>
<evidence type="ECO:0000313" key="2">
    <source>
        <dbReference type="Proteomes" id="UP000499080"/>
    </source>
</evidence>
<sequence length="112" mass="12496">MRGQLKAVGFFWRGSGSEILGDMRLRLGIRYHLPTHSHFRAYGKGYSREQDGGPGLGELYYVLKPSENLTSLQNKPTASDRPSSLLRLKTHGNGLWWARIIGSPTVLISEAI</sequence>
<accession>A0A4Y2QWG1</accession>
<organism evidence="1 2">
    <name type="scientific">Araneus ventricosus</name>
    <name type="common">Orbweaver spider</name>
    <name type="synonym">Epeira ventricosa</name>
    <dbReference type="NCBI Taxonomy" id="182803"/>
    <lineage>
        <taxon>Eukaryota</taxon>
        <taxon>Metazoa</taxon>
        <taxon>Ecdysozoa</taxon>
        <taxon>Arthropoda</taxon>
        <taxon>Chelicerata</taxon>
        <taxon>Arachnida</taxon>
        <taxon>Araneae</taxon>
        <taxon>Araneomorphae</taxon>
        <taxon>Entelegynae</taxon>
        <taxon>Araneoidea</taxon>
        <taxon>Araneidae</taxon>
        <taxon>Araneus</taxon>
    </lineage>
</organism>
<dbReference type="Proteomes" id="UP000499080">
    <property type="component" value="Unassembled WGS sequence"/>
</dbReference>
<comment type="caution">
    <text evidence="1">The sequence shown here is derived from an EMBL/GenBank/DDBJ whole genome shotgun (WGS) entry which is preliminary data.</text>
</comment>
<evidence type="ECO:0000313" key="1">
    <source>
        <dbReference type="EMBL" id="GBN67530.1"/>
    </source>
</evidence>
<dbReference type="EMBL" id="BGPR01014981">
    <property type="protein sequence ID" value="GBN67530.1"/>
    <property type="molecule type" value="Genomic_DNA"/>
</dbReference>
<protein>
    <submittedName>
        <fullName evidence="1">Uncharacterized protein</fullName>
    </submittedName>
</protein>
<keyword evidence="2" id="KW-1185">Reference proteome</keyword>